<evidence type="ECO:0000256" key="5">
    <source>
        <dbReference type="ARBA" id="ARBA00030782"/>
    </source>
</evidence>
<dbReference type="InterPro" id="IPR017946">
    <property type="entry name" value="PLC-like_Pdiesterase_TIM-brl"/>
</dbReference>
<dbReference type="PANTHER" id="PTHR13593:SF113">
    <property type="entry name" value="SI:DKEY-266F7.9"/>
    <property type="match status" value="1"/>
</dbReference>
<dbReference type="InterPro" id="IPR000909">
    <property type="entry name" value="PLipase_C_PInositol-sp_X_dom"/>
</dbReference>
<dbReference type="Pfam" id="PF00388">
    <property type="entry name" value="PI-PLC-X"/>
    <property type="match status" value="1"/>
</dbReference>
<comment type="caution">
    <text evidence="7">The sequence shown here is derived from an EMBL/GenBank/DDBJ whole genome shotgun (WGS) entry which is preliminary data.</text>
</comment>
<proteinExistence type="predicted"/>
<evidence type="ECO:0000256" key="2">
    <source>
        <dbReference type="ARBA" id="ARBA00012581"/>
    </source>
</evidence>
<evidence type="ECO:0000256" key="3">
    <source>
        <dbReference type="ARBA" id="ARBA00019758"/>
    </source>
</evidence>
<evidence type="ECO:0000256" key="1">
    <source>
        <dbReference type="ARBA" id="ARBA00001316"/>
    </source>
</evidence>
<dbReference type="PANTHER" id="PTHR13593">
    <property type="match status" value="1"/>
</dbReference>
<dbReference type="GO" id="GO:0006629">
    <property type="term" value="P:lipid metabolic process"/>
    <property type="evidence" value="ECO:0007669"/>
    <property type="project" value="InterPro"/>
</dbReference>
<dbReference type="CDD" id="cd08586">
    <property type="entry name" value="PI-PLCc_BcPLC_like"/>
    <property type="match status" value="1"/>
</dbReference>
<protein>
    <recommendedName>
        <fullName evidence="3">1-phosphatidylinositol phosphodiesterase</fullName>
        <ecNumber evidence="2">4.6.1.13</ecNumber>
    </recommendedName>
    <alternativeName>
        <fullName evidence="4">Phosphatidylinositol diacylglycerol-lyase</fullName>
    </alternativeName>
    <alternativeName>
        <fullName evidence="5">Phosphatidylinositol-specific phospholipase C</fullName>
    </alternativeName>
</protein>
<dbReference type="Gene3D" id="3.20.20.190">
    <property type="entry name" value="Phosphatidylinositol (PI) phosphodiesterase"/>
    <property type="match status" value="1"/>
</dbReference>
<evidence type="ECO:0000313" key="8">
    <source>
        <dbReference type="Proteomes" id="UP000482960"/>
    </source>
</evidence>
<reference evidence="7 8" key="1">
    <citation type="submission" date="2020-03" db="EMBL/GenBank/DDBJ databases">
        <title>Whole genome shotgun sequence of Phytohabitans rumicis NBRC 108638.</title>
        <authorList>
            <person name="Komaki H."/>
            <person name="Tamura T."/>
        </authorList>
    </citation>
    <scope>NUCLEOTIDE SEQUENCE [LARGE SCALE GENOMIC DNA]</scope>
    <source>
        <strain evidence="7 8">NBRC 108638</strain>
    </source>
</reference>
<reference evidence="7 8" key="2">
    <citation type="submission" date="2020-03" db="EMBL/GenBank/DDBJ databases">
        <authorList>
            <person name="Ichikawa N."/>
            <person name="Kimura A."/>
            <person name="Kitahashi Y."/>
            <person name="Uohara A."/>
        </authorList>
    </citation>
    <scope>NUCLEOTIDE SEQUENCE [LARGE SCALE GENOMIC DNA]</scope>
    <source>
        <strain evidence="7 8">NBRC 108638</strain>
    </source>
</reference>
<sequence length="348" mass="36413">MRAAVFRSPALIDIFRGVKRALGVLGAGVLAVALIVVPQPAFAADASYRTLSAARNPDWMGGLASGASLAALSIPGTHETLAIHGGDYVQAQENFGDSAATLTAQLNAGIRMIDIRARVNEGNTFTIHHGATYQVANFDDVLDKLAAFLAAHPGETVIMRLKQECTGETGSCVDASGQNSFPDIFDAYVAARPGLFWAPSVTRASAAAVPTLGAVRGKVVLAVLNGPRGGRFSNYGLAQFSGWNDGSSTYVQDEYNVPSVFSIPAKREAVSDFLATTNAGDPTKLYVNFASGAGAGAPPYWVAGGALWEQGVDPYVLDYLNDNTLSRTGVLMLDFPGGGLINKIISIN</sequence>
<evidence type="ECO:0000313" key="7">
    <source>
        <dbReference type="EMBL" id="GFJ93927.1"/>
    </source>
</evidence>
<dbReference type="Proteomes" id="UP000482960">
    <property type="component" value="Unassembled WGS sequence"/>
</dbReference>
<dbReference type="EMBL" id="BLPG01000001">
    <property type="protein sequence ID" value="GFJ93927.1"/>
    <property type="molecule type" value="Genomic_DNA"/>
</dbReference>
<dbReference type="EC" id="4.6.1.13" evidence="2"/>
<feature type="domain" description="Phosphatidylinositol-specific phospholipase C X" evidence="6">
    <location>
        <begin position="66"/>
        <end position="224"/>
    </location>
</feature>
<dbReference type="InterPro" id="IPR051057">
    <property type="entry name" value="PI-PLC_domain"/>
</dbReference>
<dbReference type="PROSITE" id="PS50007">
    <property type="entry name" value="PIPLC_X_DOMAIN"/>
    <property type="match status" value="1"/>
</dbReference>
<evidence type="ECO:0000259" key="6">
    <source>
        <dbReference type="SMART" id="SM00148"/>
    </source>
</evidence>
<dbReference type="GO" id="GO:0004436">
    <property type="term" value="F:phosphatidylinositol diacylglycerol-lyase activity"/>
    <property type="evidence" value="ECO:0007669"/>
    <property type="project" value="UniProtKB-EC"/>
</dbReference>
<gene>
    <name evidence="7" type="primary">plcA</name>
    <name evidence="7" type="ORF">Prum_075690</name>
</gene>
<accession>A0A6V8LIJ7</accession>
<name>A0A6V8LIJ7_9ACTN</name>
<keyword evidence="8" id="KW-1185">Reference proteome</keyword>
<dbReference type="GO" id="GO:0008081">
    <property type="term" value="F:phosphoric diester hydrolase activity"/>
    <property type="evidence" value="ECO:0007669"/>
    <property type="project" value="InterPro"/>
</dbReference>
<evidence type="ECO:0000256" key="4">
    <source>
        <dbReference type="ARBA" id="ARBA00030474"/>
    </source>
</evidence>
<comment type="catalytic activity">
    <reaction evidence="1">
        <text>a 1,2-diacyl-sn-glycero-3-phospho-(1D-myo-inositol) = 1D-myo-inositol 1,2-cyclic phosphate + a 1,2-diacyl-sn-glycerol</text>
        <dbReference type="Rhea" id="RHEA:17093"/>
        <dbReference type="ChEBI" id="CHEBI:17815"/>
        <dbReference type="ChEBI" id="CHEBI:57880"/>
        <dbReference type="ChEBI" id="CHEBI:58484"/>
        <dbReference type="EC" id="4.6.1.13"/>
    </reaction>
</comment>
<dbReference type="AlphaFoldDB" id="A0A6V8LIJ7"/>
<dbReference type="SUPFAM" id="SSF51695">
    <property type="entry name" value="PLC-like phosphodiesterases"/>
    <property type="match status" value="1"/>
</dbReference>
<dbReference type="SMART" id="SM00148">
    <property type="entry name" value="PLCXc"/>
    <property type="match status" value="1"/>
</dbReference>
<organism evidence="7 8">
    <name type="scientific">Phytohabitans rumicis</name>
    <dbReference type="NCBI Taxonomy" id="1076125"/>
    <lineage>
        <taxon>Bacteria</taxon>
        <taxon>Bacillati</taxon>
        <taxon>Actinomycetota</taxon>
        <taxon>Actinomycetes</taxon>
        <taxon>Micromonosporales</taxon>
        <taxon>Micromonosporaceae</taxon>
    </lineage>
</organism>